<dbReference type="Proteomes" id="UP000053105">
    <property type="component" value="Unassembled WGS sequence"/>
</dbReference>
<keyword evidence="3" id="KW-1185">Reference proteome</keyword>
<evidence type="ECO:0000313" key="3">
    <source>
        <dbReference type="Proteomes" id="UP000053105"/>
    </source>
</evidence>
<protein>
    <submittedName>
        <fullName evidence="2">Uncharacterized protein</fullName>
    </submittedName>
</protein>
<sequence length="447" mass="50689">MKQMESSQSLGLKIDQNGQIAPYSSGINEGYSIPFFTTIDKTLTLLPSRNSISINIGSIFCRCMPQDRDRKQFKKLPLKFAQKVEMQHKQRELCASFARALREHLERSVAEPEGIVNIVESGKENIFAGTGKRRMGRGTTITWSTRCFYVQLIQAILREIFMLYAMLGCFPVLKMRRINIDLRSSEADACCYTEDLVSTLKDAVFRRLKNTNGERIKLCSYSIERIEPYSSTDRVRTNERHKRDGKKVESRKDKRHCSCPTISRLRVSNTRLSTSRKWLRVLPIFDVKQNRCGNAARMGGPDRPALAAGSCNNKRLGIERQKSKKPPELRHRIEPQRSVFNKNARKKIVTASFEGSLAKRNIAILKTAVDRFAKKCSGPGFPKYKPQVAARLASMSYRSSTLSSRVCGTPLGWVDQPLVAIELCKSKMQIRCCLQRWDCDSGAGTKA</sequence>
<reference evidence="2 3" key="1">
    <citation type="submission" date="2015-07" db="EMBL/GenBank/DDBJ databases">
        <title>The genome of Melipona quadrifasciata.</title>
        <authorList>
            <person name="Pan H."/>
            <person name="Kapheim K."/>
        </authorList>
    </citation>
    <scope>NUCLEOTIDE SEQUENCE [LARGE SCALE GENOMIC DNA]</scope>
    <source>
        <strain evidence="2">0111107301</strain>
        <tissue evidence="2">Whole body</tissue>
    </source>
</reference>
<feature type="compositionally biased region" description="Basic and acidic residues" evidence="1">
    <location>
        <begin position="233"/>
        <end position="252"/>
    </location>
</feature>
<name>A0A0M8ZP76_9HYME</name>
<accession>A0A0M8ZP76</accession>
<dbReference type="EMBL" id="KQ435943">
    <property type="protein sequence ID" value="KOX68275.1"/>
    <property type="molecule type" value="Genomic_DNA"/>
</dbReference>
<evidence type="ECO:0000256" key="1">
    <source>
        <dbReference type="SAM" id="MobiDB-lite"/>
    </source>
</evidence>
<feature type="region of interest" description="Disordered" evidence="1">
    <location>
        <begin position="232"/>
        <end position="255"/>
    </location>
</feature>
<dbReference type="AlphaFoldDB" id="A0A0M8ZP76"/>
<organism evidence="2 3">
    <name type="scientific">Melipona quadrifasciata</name>
    <dbReference type="NCBI Taxonomy" id="166423"/>
    <lineage>
        <taxon>Eukaryota</taxon>
        <taxon>Metazoa</taxon>
        <taxon>Ecdysozoa</taxon>
        <taxon>Arthropoda</taxon>
        <taxon>Hexapoda</taxon>
        <taxon>Insecta</taxon>
        <taxon>Pterygota</taxon>
        <taxon>Neoptera</taxon>
        <taxon>Endopterygota</taxon>
        <taxon>Hymenoptera</taxon>
        <taxon>Apocrita</taxon>
        <taxon>Aculeata</taxon>
        <taxon>Apoidea</taxon>
        <taxon>Anthophila</taxon>
        <taxon>Apidae</taxon>
        <taxon>Melipona</taxon>
    </lineage>
</organism>
<evidence type="ECO:0000313" key="2">
    <source>
        <dbReference type="EMBL" id="KOX68275.1"/>
    </source>
</evidence>
<gene>
    <name evidence="2" type="ORF">WN51_07627</name>
</gene>
<proteinExistence type="predicted"/>